<gene>
    <name evidence="1" type="ORF">GCM10010466_33480</name>
</gene>
<dbReference type="SUPFAM" id="SSF53098">
    <property type="entry name" value="Ribonuclease H-like"/>
    <property type="match status" value="1"/>
</dbReference>
<dbReference type="EMBL" id="BAAAUT010000025">
    <property type="protein sequence ID" value="GAA3139684.1"/>
    <property type="molecule type" value="Genomic_DNA"/>
</dbReference>
<organism evidence="1 2">
    <name type="scientific">Planomonospora alba</name>
    <dbReference type="NCBI Taxonomy" id="161354"/>
    <lineage>
        <taxon>Bacteria</taxon>
        <taxon>Bacillati</taxon>
        <taxon>Actinomycetota</taxon>
        <taxon>Actinomycetes</taxon>
        <taxon>Streptosporangiales</taxon>
        <taxon>Streptosporangiaceae</taxon>
        <taxon>Planomonospora</taxon>
    </lineage>
</organism>
<evidence type="ECO:0000313" key="2">
    <source>
        <dbReference type="Proteomes" id="UP001500320"/>
    </source>
</evidence>
<dbReference type="Proteomes" id="UP001500320">
    <property type="component" value="Unassembled WGS sequence"/>
</dbReference>
<comment type="caution">
    <text evidence="1">The sequence shown here is derived from an EMBL/GenBank/DDBJ whole genome shotgun (WGS) entry which is preliminary data.</text>
</comment>
<evidence type="ECO:0000313" key="1">
    <source>
        <dbReference type="EMBL" id="GAA3139684.1"/>
    </source>
</evidence>
<reference evidence="2" key="1">
    <citation type="journal article" date="2019" name="Int. J. Syst. Evol. Microbiol.">
        <title>The Global Catalogue of Microorganisms (GCM) 10K type strain sequencing project: providing services to taxonomists for standard genome sequencing and annotation.</title>
        <authorList>
            <consortium name="The Broad Institute Genomics Platform"/>
            <consortium name="The Broad Institute Genome Sequencing Center for Infectious Disease"/>
            <person name="Wu L."/>
            <person name="Ma J."/>
        </authorList>
    </citation>
    <scope>NUCLEOTIDE SEQUENCE [LARGE SCALE GENOMIC DNA]</scope>
    <source>
        <strain evidence="2">JCM 9373</strain>
    </source>
</reference>
<dbReference type="InterPro" id="IPR012337">
    <property type="entry name" value="RNaseH-like_sf"/>
</dbReference>
<proteinExistence type="predicted"/>
<name>A0ABP6N8I6_9ACTN</name>
<keyword evidence="2" id="KW-1185">Reference proteome</keyword>
<protein>
    <submittedName>
        <fullName evidence="1">Uncharacterized protein</fullName>
    </submittedName>
</protein>
<sequence length="140" mass="15936">MPGRPSRPATCSWTSATGSGPFRFLIRDRDTELTAVFDAVFAGAGVLVRTPSRTPRANCCAERWGRTVRTERTDRMLTYNERHLRSVLIECAAHYNGHRPYQSRAQRLPDHDERTVVPLEGRIGRRRVFGGLINEYHRAA</sequence>
<accession>A0ABP6N8I6</accession>